<reference evidence="5" key="1">
    <citation type="submission" date="2022-11" db="UniProtKB">
        <authorList>
            <consortium name="EnsemblMetazoa"/>
        </authorList>
    </citation>
    <scope>IDENTIFICATION</scope>
</reference>
<evidence type="ECO:0000256" key="2">
    <source>
        <dbReference type="SAM" id="MobiDB-lite"/>
    </source>
</evidence>
<sequence length="507" mass="54109">MASLQNMKQSPGKTRRGGRYTKVTSDPPEGGWGIVVVVASHLIMALVLGLIRCSGVFYQSWKNEFNTGAKETAAVQSITASLSSFSGIIGGILTKRYSCRFSGMLGGVLASCGLFVSCWVANIYQLYVTAAITGAGMGITYNAGIVAVALYFKKKYKTANAIAFSGCGTGMIAAPPLLQLLSENFGWRGAVFISSAIMANGVAFCLLFRPLPRRVEQSAAESSESDDRAGPFAQGGVLVASDEGDNVEEDSITGDDRCCNAPDELQNTSDENVLSDMSNNSGYVPPKEAKKLCVAATLLKTYSELLGLNIFLKSYRFALLCLLQFQFSLPYMGFVQFLIPRAESLGVTPSSAAFLLSLFGIGTLLGRLANGVLISWRPTAEHVTAAGMTLAGLSMMLLNVDNYAVLAVVSFVKGFAIGFLVAVMVVLTRRYVGMANFALSVAIFGIFFGAGVLTGPVMAGWLLDVTGNYQTVFYVLAGVYFMCVVQILLLPLLKRIEPGIDILPSDR</sequence>
<dbReference type="GeneID" id="119723560"/>
<dbReference type="InterPro" id="IPR011701">
    <property type="entry name" value="MFS"/>
</dbReference>
<dbReference type="InterPro" id="IPR050327">
    <property type="entry name" value="Proton-linked_MCT"/>
</dbReference>
<accession>A0A913ZEI5</accession>
<evidence type="ECO:0000256" key="1">
    <source>
        <dbReference type="ARBA" id="ARBA00004141"/>
    </source>
</evidence>
<feature type="transmembrane region" description="Helical" evidence="3">
    <location>
        <begin position="190"/>
        <end position="208"/>
    </location>
</feature>
<protein>
    <recommendedName>
        <fullName evidence="4">Major facilitator superfamily (MFS) profile domain-containing protein</fullName>
    </recommendedName>
</protein>
<feature type="transmembrane region" description="Helical" evidence="3">
    <location>
        <begin position="104"/>
        <end position="124"/>
    </location>
</feature>
<dbReference type="Pfam" id="PF07690">
    <property type="entry name" value="MFS_1"/>
    <property type="match status" value="1"/>
</dbReference>
<dbReference type="Gene3D" id="1.20.1250.20">
    <property type="entry name" value="MFS general substrate transporter like domains"/>
    <property type="match status" value="2"/>
</dbReference>
<feature type="transmembrane region" description="Helical" evidence="3">
    <location>
        <begin position="159"/>
        <end position="178"/>
    </location>
</feature>
<feature type="transmembrane region" description="Helical" evidence="3">
    <location>
        <begin position="130"/>
        <end position="152"/>
    </location>
</feature>
<dbReference type="PROSITE" id="PS50850">
    <property type="entry name" value="MFS"/>
    <property type="match status" value="1"/>
</dbReference>
<dbReference type="SUPFAM" id="SSF103473">
    <property type="entry name" value="MFS general substrate transporter"/>
    <property type="match status" value="1"/>
</dbReference>
<keyword evidence="6" id="KW-1185">Reference proteome</keyword>
<keyword evidence="3" id="KW-0812">Transmembrane</keyword>
<keyword evidence="3" id="KW-0472">Membrane</keyword>
<dbReference type="OrthoDB" id="5667at2759"/>
<dbReference type="RefSeq" id="XP_038050203.1">
    <property type="nucleotide sequence ID" value="XM_038194275.1"/>
</dbReference>
<dbReference type="PANTHER" id="PTHR11360:SF284">
    <property type="entry name" value="EG:103B4.3 PROTEIN-RELATED"/>
    <property type="match status" value="1"/>
</dbReference>
<evidence type="ECO:0000256" key="3">
    <source>
        <dbReference type="SAM" id="Phobius"/>
    </source>
</evidence>
<dbReference type="OMA" id="TEDERCC"/>
<evidence type="ECO:0000313" key="6">
    <source>
        <dbReference type="Proteomes" id="UP000887568"/>
    </source>
</evidence>
<name>A0A913ZEI5_PATMI</name>
<feature type="transmembrane region" description="Helical" evidence="3">
    <location>
        <begin position="351"/>
        <end position="368"/>
    </location>
</feature>
<keyword evidence="3" id="KW-1133">Transmembrane helix</keyword>
<feature type="domain" description="Major facilitator superfamily (MFS) profile" evidence="4">
    <location>
        <begin position="33"/>
        <end position="495"/>
    </location>
</feature>
<comment type="subcellular location">
    <subcellularLocation>
        <location evidence="1">Membrane</location>
        <topology evidence="1">Multi-pass membrane protein</topology>
    </subcellularLocation>
</comment>
<dbReference type="GO" id="GO:0008028">
    <property type="term" value="F:monocarboxylic acid transmembrane transporter activity"/>
    <property type="evidence" value="ECO:0007669"/>
    <property type="project" value="TreeGrafter"/>
</dbReference>
<dbReference type="AlphaFoldDB" id="A0A913ZEI5"/>
<dbReference type="InterPro" id="IPR020846">
    <property type="entry name" value="MFS_dom"/>
</dbReference>
<evidence type="ECO:0000259" key="4">
    <source>
        <dbReference type="PROSITE" id="PS50850"/>
    </source>
</evidence>
<feature type="transmembrane region" description="Helical" evidence="3">
    <location>
        <begin position="380"/>
        <end position="398"/>
    </location>
</feature>
<dbReference type="Proteomes" id="UP000887568">
    <property type="component" value="Unplaced"/>
</dbReference>
<feature type="transmembrane region" description="Helical" evidence="3">
    <location>
        <begin position="317"/>
        <end position="339"/>
    </location>
</feature>
<feature type="transmembrane region" description="Helical" evidence="3">
    <location>
        <begin position="439"/>
        <end position="459"/>
    </location>
</feature>
<feature type="transmembrane region" description="Helical" evidence="3">
    <location>
        <begin position="404"/>
        <end position="427"/>
    </location>
</feature>
<feature type="transmembrane region" description="Helical" evidence="3">
    <location>
        <begin position="30"/>
        <end position="51"/>
    </location>
</feature>
<dbReference type="PANTHER" id="PTHR11360">
    <property type="entry name" value="MONOCARBOXYLATE TRANSPORTER"/>
    <property type="match status" value="1"/>
</dbReference>
<feature type="region of interest" description="Disordered" evidence="2">
    <location>
        <begin position="1"/>
        <end position="24"/>
    </location>
</feature>
<dbReference type="EnsemblMetazoa" id="XM_038194275.1">
    <property type="protein sequence ID" value="XP_038050203.1"/>
    <property type="gene ID" value="LOC119723560"/>
</dbReference>
<feature type="compositionally biased region" description="Polar residues" evidence="2">
    <location>
        <begin position="1"/>
        <end position="12"/>
    </location>
</feature>
<evidence type="ECO:0000313" key="5">
    <source>
        <dbReference type="EnsemblMetazoa" id="XP_038050203.1"/>
    </source>
</evidence>
<proteinExistence type="predicted"/>
<dbReference type="InterPro" id="IPR036259">
    <property type="entry name" value="MFS_trans_sf"/>
</dbReference>
<dbReference type="GO" id="GO:0016020">
    <property type="term" value="C:membrane"/>
    <property type="evidence" value="ECO:0007669"/>
    <property type="project" value="UniProtKB-SubCell"/>
</dbReference>
<organism evidence="5 6">
    <name type="scientific">Patiria miniata</name>
    <name type="common">Bat star</name>
    <name type="synonym">Asterina miniata</name>
    <dbReference type="NCBI Taxonomy" id="46514"/>
    <lineage>
        <taxon>Eukaryota</taxon>
        <taxon>Metazoa</taxon>
        <taxon>Echinodermata</taxon>
        <taxon>Eleutherozoa</taxon>
        <taxon>Asterozoa</taxon>
        <taxon>Asteroidea</taxon>
        <taxon>Valvatacea</taxon>
        <taxon>Valvatida</taxon>
        <taxon>Asterinidae</taxon>
        <taxon>Patiria</taxon>
    </lineage>
</organism>
<feature type="transmembrane region" description="Helical" evidence="3">
    <location>
        <begin position="471"/>
        <end position="493"/>
    </location>
</feature>